<evidence type="ECO:0000313" key="3">
    <source>
        <dbReference type="Proteomes" id="UP000233618"/>
    </source>
</evidence>
<sequence length="169" mass="19299">MKRPAILLLLSLIIGNISAQNQTKEDSRIKMNILYGQITLDAFDMDICSPWYTPEHDSYLPDTTILKELREQNLTDISILLIIGSWCHDSHREVPRFIKILEEINFPFDQLNMNALDSGKSSPDFDAKANKVTNVPTAVIYRNSKEIGRIIESPKKTLEKDLLLIISKN</sequence>
<accession>A0A2N3I7E9</accession>
<keyword evidence="1" id="KW-0732">Signal</keyword>
<feature type="chain" id="PRO_5014768695" description="Thioredoxin" evidence="1">
    <location>
        <begin position="20"/>
        <end position="169"/>
    </location>
</feature>
<dbReference type="InterPro" id="IPR036249">
    <property type="entry name" value="Thioredoxin-like_sf"/>
</dbReference>
<dbReference type="AlphaFoldDB" id="A0A2N3I7E9"/>
<dbReference type="Gene3D" id="3.40.30.10">
    <property type="entry name" value="Glutaredoxin"/>
    <property type="match status" value="1"/>
</dbReference>
<feature type="signal peptide" evidence="1">
    <location>
        <begin position="1"/>
        <end position="19"/>
    </location>
</feature>
<dbReference type="EMBL" id="MVDE01000016">
    <property type="protein sequence ID" value="PKQ66226.1"/>
    <property type="molecule type" value="Genomic_DNA"/>
</dbReference>
<evidence type="ECO:0000313" key="2">
    <source>
        <dbReference type="EMBL" id="PKQ66226.1"/>
    </source>
</evidence>
<protein>
    <recommendedName>
        <fullName evidence="4">Thioredoxin</fullName>
    </recommendedName>
</protein>
<dbReference type="SUPFAM" id="SSF52833">
    <property type="entry name" value="Thioredoxin-like"/>
    <property type="match status" value="1"/>
</dbReference>
<evidence type="ECO:0000256" key="1">
    <source>
        <dbReference type="SAM" id="SignalP"/>
    </source>
</evidence>
<keyword evidence="3" id="KW-1185">Reference proteome</keyword>
<dbReference type="Proteomes" id="UP000233618">
    <property type="component" value="Unassembled WGS sequence"/>
</dbReference>
<evidence type="ECO:0008006" key="4">
    <source>
        <dbReference type="Google" id="ProtNLM"/>
    </source>
</evidence>
<dbReference type="RefSeq" id="WP_101310002.1">
    <property type="nucleotide sequence ID" value="NZ_MVDE01000016.1"/>
</dbReference>
<comment type="caution">
    <text evidence="2">The sequence shown here is derived from an EMBL/GenBank/DDBJ whole genome shotgun (WGS) entry which is preliminary data.</text>
</comment>
<gene>
    <name evidence="2" type="ORF">BZG01_11570</name>
</gene>
<name>A0A2N3I7E9_9BACT</name>
<dbReference type="CDD" id="cd02947">
    <property type="entry name" value="TRX_family"/>
    <property type="match status" value="1"/>
</dbReference>
<organism evidence="2 3">
    <name type="scientific">Labilibaculum manganireducens</name>
    <dbReference type="NCBI Taxonomy" id="1940525"/>
    <lineage>
        <taxon>Bacteria</taxon>
        <taxon>Pseudomonadati</taxon>
        <taxon>Bacteroidota</taxon>
        <taxon>Bacteroidia</taxon>
        <taxon>Marinilabiliales</taxon>
        <taxon>Marinifilaceae</taxon>
        <taxon>Labilibaculum</taxon>
    </lineage>
</organism>
<reference evidence="2 3" key="1">
    <citation type="journal article" date="2017" name="Front. Microbiol.">
        <title>Labilibaculum manganireducens gen. nov., sp. nov. and Labilibaculum filiforme sp. nov., Novel Bacteroidetes Isolated from Subsurface Sediments of the Baltic Sea.</title>
        <authorList>
            <person name="Vandieken V."/>
            <person name="Marshall I.P."/>
            <person name="Niemann H."/>
            <person name="Engelen B."/>
            <person name="Cypionka H."/>
        </authorList>
    </citation>
    <scope>NUCLEOTIDE SEQUENCE [LARGE SCALE GENOMIC DNA]</scope>
    <source>
        <strain evidence="2 3">59.10-2M</strain>
    </source>
</reference>
<proteinExistence type="predicted"/>